<sequence length="52" mass="6178">RLTLPREILRVATEQAEAELVVEPKKIWQNEDAHLFLFSFAAFFTAFYLFLF</sequence>
<protein>
    <submittedName>
        <fullName evidence="2">Uncharacterized protein</fullName>
    </submittedName>
</protein>
<evidence type="ECO:0000256" key="1">
    <source>
        <dbReference type="SAM" id="Phobius"/>
    </source>
</evidence>
<keyword evidence="1" id="KW-0472">Membrane</keyword>
<feature type="non-terminal residue" evidence="2">
    <location>
        <position position="1"/>
    </location>
</feature>
<evidence type="ECO:0000313" key="2">
    <source>
        <dbReference type="EMBL" id="VAV88617.1"/>
    </source>
</evidence>
<gene>
    <name evidence="2" type="ORF">MNBD_ALPHA04-2106</name>
</gene>
<accession>A0A3B0RAS4</accession>
<keyword evidence="1" id="KW-1133">Transmembrane helix</keyword>
<dbReference type="AlphaFoldDB" id="A0A3B0RAS4"/>
<keyword evidence="1" id="KW-0812">Transmembrane</keyword>
<name>A0A3B0RAS4_9ZZZZ</name>
<dbReference type="EMBL" id="UOEF01000052">
    <property type="protein sequence ID" value="VAV88617.1"/>
    <property type="molecule type" value="Genomic_DNA"/>
</dbReference>
<feature type="transmembrane region" description="Helical" evidence="1">
    <location>
        <begin position="33"/>
        <end position="51"/>
    </location>
</feature>
<reference evidence="2" key="1">
    <citation type="submission" date="2018-06" db="EMBL/GenBank/DDBJ databases">
        <authorList>
            <person name="Zhirakovskaya E."/>
        </authorList>
    </citation>
    <scope>NUCLEOTIDE SEQUENCE</scope>
</reference>
<proteinExistence type="predicted"/>
<organism evidence="2">
    <name type="scientific">hydrothermal vent metagenome</name>
    <dbReference type="NCBI Taxonomy" id="652676"/>
    <lineage>
        <taxon>unclassified sequences</taxon>
        <taxon>metagenomes</taxon>
        <taxon>ecological metagenomes</taxon>
    </lineage>
</organism>